<feature type="compositionally biased region" description="Low complexity" evidence="9">
    <location>
        <begin position="356"/>
        <end position="381"/>
    </location>
</feature>
<feature type="region of interest" description="Disordered" evidence="9">
    <location>
        <begin position="356"/>
        <end position="388"/>
    </location>
</feature>
<proteinExistence type="predicted"/>
<evidence type="ECO:0000256" key="6">
    <source>
        <dbReference type="ARBA" id="ARBA00022801"/>
    </source>
</evidence>
<dbReference type="Gene3D" id="3.30.70.270">
    <property type="match status" value="2"/>
</dbReference>
<dbReference type="InterPro" id="IPR041588">
    <property type="entry name" value="Integrase_H2C2"/>
</dbReference>
<keyword evidence="4" id="KW-0540">Nuclease</keyword>
<dbReference type="OrthoDB" id="2966770at2759"/>
<reference evidence="11" key="1">
    <citation type="submission" date="2021-02" db="EMBL/GenBank/DDBJ databases">
        <authorList>
            <person name="Nowell W R."/>
        </authorList>
    </citation>
    <scope>NUCLEOTIDE SEQUENCE</scope>
</reference>
<dbReference type="AlphaFoldDB" id="A0A8S2UZW8"/>
<dbReference type="GO" id="GO:0003964">
    <property type="term" value="F:RNA-directed DNA polymerase activity"/>
    <property type="evidence" value="ECO:0007669"/>
    <property type="project" value="UniProtKB-KW"/>
</dbReference>
<dbReference type="Gene3D" id="3.10.10.10">
    <property type="entry name" value="HIV Type 1 Reverse Transcriptase, subunit A, domain 1"/>
    <property type="match status" value="1"/>
</dbReference>
<dbReference type="FunFam" id="3.30.70.270:FF:000020">
    <property type="entry name" value="Transposon Tf2-6 polyprotein-like Protein"/>
    <property type="match status" value="1"/>
</dbReference>
<protein>
    <recommendedName>
        <fullName evidence="10">Reverse transcriptase domain-containing protein</fullName>
    </recommendedName>
</protein>
<dbReference type="Proteomes" id="UP000681722">
    <property type="component" value="Unassembled WGS sequence"/>
</dbReference>
<dbReference type="InterPro" id="IPR050951">
    <property type="entry name" value="Retrovirus_Pol_polyprotein"/>
</dbReference>
<dbReference type="Gene3D" id="1.10.340.70">
    <property type="match status" value="1"/>
</dbReference>
<dbReference type="PANTHER" id="PTHR37984:SF5">
    <property type="entry name" value="PROTEIN NYNRIN-LIKE"/>
    <property type="match status" value="1"/>
</dbReference>
<dbReference type="PANTHER" id="PTHR37984">
    <property type="entry name" value="PROTEIN CBG26694"/>
    <property type="match status" value="1"/>
</dbReference>
<keyword evidence="1" id="KW-0645">Protease</keyword>
<dbReference type="CDD" id="cd09274">
    <property type="entry name" value="RNase_HI_RT_Ty3"/>
    <property type="match status" value="1"/>
</dbReference>
<dbReference type="InterPro" id="IPR043502">
    <property type="entry name" value="DNA/RNA_pol_sf"/>
</dbReference>
<evidence type="ECO:0000259" key="10">
    <source>
        <dbReference type="PROSITE" id="PS50878"/>
    </source>
</evidence>
<sequence>MEDTLQEVENGFAFFSKLDLKSGFWQLPIDPKDRHKTAFKTPFGLFEWNVLPQGLKNSPPTFQRVMTKLLEPCRKNCLVYIDDLIIFSKTFEEHVQHLNQVLSLLHQSNFQLNPANCQIARNEINYLGHHINQSGISPLPEKISSIVQLKEPKTLTQANKFVGALSWYRKFIPQFATTAAPIHAVTNLPKNLRYKFKWGPEQSTSFHELKKLLTEAPLFLNFPVDKHPIILTTDASLIGISGILQQEIHGEMHNLYYHSQLINSTQRRYDTGAKEALAIVLSIKRMRQYLLGRDIIIYTDHCPLCGMQNKTLRNTKENCLPDYLSRHPIEFNDPDPIGPDYGLHVSVTGAVTTRLQTRRAQQEQTTETSPSDSTSDQDSIDLNSNRKFNGNKFDIRQLKIEQDKESTIKSKIDQLKKDPNKIDFVLKDDILYKLVQLKYSIYKKPVPYIPPSMIPFLLEASHNDPLSGHFATHHTLAKLKHQFWWPDMKSSVEKYIKSSKLQDSEYNNWDEFLDPVVFAYNTGVHSSTKFSPYELQFGRKPRLPIDPPPTQLNLPNPSDYYAQLNKCLKLYQLYSRENTIKQQNLSAIRYNKNRKDQHYNIGDYVLTRIQGNRLKLDPRFHPTPMIIIKEKHPTYIVKDPETNETTQIHVNDLRPILEVNLTN</sequence>
<evidence type="ECO:0000256" key="3">
    <source>
        <dbReference type="ARBA" id="ARBA00022695"/>
    </source>
</evidence>
<evidence type="ECO:0000256" key="5">
    <source>
        <dbReference type="ARBA" id="ARBA00022759"/>
    </source>
</evidence>
<comment type="caution">
    <text evidence="11">The sequence shown here is derived from an EMBL/GenBank/DDBJ whole genome shotgun (WGS) entry which is preliminary data.</text>
</comment>
<evidence type="ECO:0000256" key="7">
    <source>
        <dbReference type="ARBA" id="ARBA00022918"/>
    </source>
</evidence>
<keyword evidence="7" id="KW-0695">RNA-directed DNA polymerase</keyword>
<accession>A0A8S2UZW8</accession>
<dbReference type="Pfam" id="PF00078">
    <property type="entry name" value="RVT_1"/>
    <property type="match status" value="1"/>
</dbReference>
<keyword evidence="2" id="KW-0808">Transferase</keyword>
<dbReference type="Pfam" id="PF17921">
    <property type="entry name" value="Integrase_H2C2"/>
    <property type="match status" value="1"/>
</dbReference>
<evidence type="ECO:0000256" key="8">
    <source>
        <dbReference type="ARBA" id="ARBA00023268"/>
    </source>
</evidence>
<dbReference type="InterPro" id="IPR043128">
    <property type="entry name" value="Rev_trsase/Diguanyl_cyclase"/>
</dbReference>
<dbReference type="GO" id="GO:0006508">
    <property type="term" value="P:proteolysis"/>
    <property type="evidence" value="ECO:0007669"/>
    <property type="project" value="UniProtKB-KW"/>
</dbReference>
<dbReference type="GO" id="GO:0008233">
    <property type="term" value="F:peptidase activity"/>
    <property type="evidence" value="ECO:0007669"/>
    <property type="project" value="UniProtKB-KW"/>
</dbReference>
<evidence type="ECO:0000256" key="2">
    <source>
        <dbReference type="ARBA" id="ARBA00022679"/>
    </source>
</evidence>
<dbReference type="InterPro" id="IPR000477">
    <property type="entry name" value="RT_dom"/>
</dbReference>
<keyword evidence="3" id="KW-0548">Nucleotidyltransferase</keyword>
<name>A0A8S2UZW8_9BILA</name>
<evidence type="ECO:0000256" key="1">
    <source>
        <dbReference type="ARBA" id="ARBA00022670"/>
    </source>
</evidence>
<dbReference type="GO" id="GO:0004519">
    <property type="term" value="F:endonuclease activity"/>
    <property type="evidence" value="ECO:0007669"/>
    <property type="project" value="UniProtKB-KW"/>
</dbReference>
<feature type="domain" description="Reverse transcriptase" evidence="10">
    <location>
        <begin position="1"/>
        <end position="131"/>
    </location>
</feature>
<dbReference type="EMBL" id="CAJOBC010088052">
    <property type="protein sequence ID" value="CAF4363889.1"/>
    <property type="molecule type" value="Genomic_DNA"/>
</dbReference>
<dbReference type="CDD" id="cd01647">
    <property type="entry name" value="RT_LTR"/>
    <property type="match status" value="1"/>
</dbReference>
<organism evidence="11 12">
    <name type="scientific">Didymodactylos carnosus</name>
    <dbReference type="NCBI Taxonomy" id="1234261"/>
    <lineage>
        <taxon>Eukaryota</taxon>
        <taxon>Metazoa</taxon>
        <taxon>Spiralia</taxon>
        <taxon>Gnathifera</taxon>
        <taxon>Rotifera</taxon>
        <taxon>Eurotatoria</taxon>
        <taxon>Bdelloidea</taxon>
        <taxon>Philodinida</taxon>
        <taxon>Philodinidae</taxon>
        <taxon>Didymodactylos</taxon>
    </lineage>
</organism>
<gene>
    <name evidence="11" type="ORF">SRO942_LOCUS37487</name>
</gene>
<evidence type="ECO:0000256" key="4">
    <source>
        <dbReference type="ARBA" id="ARBA00022722"/>
    </source>
</evidence>
<evidence type="ECO:0000313" key="12">
    <source>
        <dbReference type="Proteomes" id="UP000681722"/>
    </source>
</evidence>
<evidence type="ECO:0000256" key="9">
    <source>
        <dbReference type="SAM" id="MobiDB-lite"/>
    </source>
</evidence>
<dbReference type="FunFam" id="3.10.10.10:FF:000007">
    <property type="entry name" value="Retrovirus-related Pol polyprotein from transposon 17.6-like Protein"/>
    <property type="match status" value="1"/>
</dbReference>
<keyword evidence="6" id="KW-0378">Hydrolase</keyword>
<dbReference type="InterPro" id="IPR041577">
    <property type="entry name" value="RT_RNaseH_2"/>
</dbReference>
<dbReference type="SUPFAM" id="SSF56672">
    <property type="entry name" value="DNA/RNA polymerases"/>
    <property type="match status" value="1"/>
</dbReference>
<keyword evidence="5" id="KW-0255">Endonuclease</keyword>
<keyword evidence="8" id="KW-0511">Multifunctional enzyme</keyword>
<dbReference type="Pfam" id="PF17919">
    <property type="entry name" value="RT_RNaseH_2"/>
    <property type="match status" value="1"/>
</dbReference>
<evidence type="ECO:0000313" key="11">
    <source>
        <dbReference type="EMBL" id="CAF4363889.1"/>
    </source>
</evidence>
<dbReference type="PROSITE" id="PS50878">
    <property type="entry name" value="RT_POL"/>
    <property type="match status" value="1"/>
</dbReference>